<keyword evidence="1" id="KW-1133">Transmembrane helix</keyword>
<dbReference type="EMBL" id="JAUSUI010000013">
    <property type="protein sequence ID" value="MDQ0305322.1"/>
    <property type="molecule type" value="Genomic_DNA"/>
</dbReference>
<feature type="transmembrane region" description="Helical" evidence="1">
    <location>
        <begin position="32"/>
        <end position="61"/>
    </location>
</feature>
<evidence type="ECO:0000256" key="1">
    <source>
        <dbReference type="SAM" id="Phobius"/>
    </source>
</evidence>
<comment type="caution">
    <text evidence="2">The sequence shown here is derived from an EMBL/GenBank/DDBJ whole genome shotgun (WGS) entry which is preliminary data.</text>
</comment>
<keyword evidence="1" id="KW-0812">Transmembrane</keyword>
<name>A0ABU0BHM6_9HYPH</name>
<evidence type="ECO:0000313" key="2">
    <source>
        <dbReference type="EMBL" id="MDQ0305322.1"/>
    </source>
</evidence>
<reference evidence="2 3" key="1">
    <citation type="submission" date="2023-07" db="EMBL/GenBank/DDBJ databases">
        <title>Genomic Encyclopedia of Type Strains, Phase IV (KMG-IV): sequencing the most valuable type-strain genomes for metagenomic binning, comparative biology and taxonomic classification.</title>
        <authorList>
            <person name="Goeker M."/>
        </authorList>
    </citation>
    <scope>NUCLEOTIDE SEQUENCE [LARGE SCALE GENOMIC DNA]</scope>
    <source>
        <strain evidence="2 3">DSM 2457</strain>
    </source>
</reference>
<gene>
    <name evidence="2" type="ORF">J2S75_004374</name>
</gene>
<dbReference type="Proteomes" id="UP001224682">
    <property type="component" value="Unassembled WGS sequence"/>
</dbReference>
<proteinExistence type="predicted"/>
<keyword evidence="1" id="KW-0472">Membrane</keyword>
<keyword evidence="3" id="KW-1185">Reference proteome</keyword>
<protein>
    <submittedName>
        <fullName evidence="2">Uncharacterized protein</fullName>
    </submittedName>
</protein>
<accession>A0ABU0BHM6</accession>
<dbReference type="RefSeq" id="WP_307023262.1">
    <property type="nucleotide sequence ID" value="NZ_JAUSUI010000013.1"/>
</dbReference>
<sequence length="62" mass="6391">MKRIWSGLFAALSGVAEKIGARELMLVIGLGLVGYGLFLVFPPAAFVVPGAILCAVAVFGVL</sequence>
<organism evidence="2 3">
    <name type="scientific">Ancylobacter polymorphus</name>
    <dbReference type="NCBI Taxonomy" id="223390"/>
    <lineage>
        <taxon>Bacteria</taxon>
        <taxon>Pseudomonadati</taxon>
        <taxon>Pseudomonadota</taxon>
        <taxon>Alphaproteobacteria</taxon>
        <taxon>Hyphomicrobiales</taxon>
        <taxon>Xanthobacteraceae</taxon>
        <taxon>Ancylobacter</taxon>
    </lineage>
</organism>
<evidence type="ECO:0000313" key="3">
    <source>
        <dbReference type="Proteomes" id="UP001224682"/>
    </source>
</evidence>